<evidence type="ECO:0000256" key="2">
    <source>
        <dbReference type="SAM" id="SignalP"/>
    </source>
</evidence>
<accession>A0AAJ2UDQ7</accession>
<name>A0AAJ2UDQ7_9BACT</name>
<feature type="signal peptide" evidence="2">
    <location>
        <begin position="1"/>
        <end position="25"/>
    </location>
</feature>
<dbReference type="NCBIfam" id="NF045826">
    <property type="entry name" value="lipo_P68"/>
    <property type="match status" value="1"/>
</dbReference>
<keyword evidence="2" id="KW-0732">Signal</keyword>
<feature type="domain" description="Mycoplasma lipoprotein C-terminal" evidence="3">
    <location>
        <begin position="569"/>
        <end position="683"/>
    </location>
</feature>
<keyword evidence="5" id="KW-0449">Lipoprotein</keyword>
<dbReference type="RefSeq" id="WP_318045179.1">
    <property type="nucleotide sequence ID" value="NZ_JAWPFG010000004.1"/>
</dbReference>
<sequence>MKKINKFKSIFLKTAISLGPVSSLAILMSCFSNSNHTQFKTQQDNPLHFETENDNTIDFRVIFGPTDPRTKALNTIFEKWNEKSEVKDKQSGFLPVKLEPAIGVNYVKDQSNLITFLQVKDTKKLPNLTLNYPALAANLNKYGMLLDLNSQSDLAQTIKNSYDERFLAETKNLPEIDQNTLAFLPILKTSRALLLDKPVLSYILESAKTSANFKISESDKTRVKNLDPKKTDLEYIKKVWGNYKSFPSDQGGFDGYTFSFEKFNNYKDLIDFLSRVRKSFPDAEKGSQTEQVKFLLGLNDTATLFFFTSFAQADGQYENSSYFKNLDGSSLNYTNLFDETTTSHQNTKKAYEILVDLVKNKLLGPTSGRTKASEFLKNHQLVFAITSTSDYSRNFEKQGQNFLRLKVNTKTFDYPVGSKSKIWKIVSEENMPANAIAKVHQILDNSTGYVYEGNSFSVTGNDIFLSKTDDTDLIQKIKEAIKSKPNLNRFNFLAIDPDFDEWIAHNNKVDSQTSSLYVESPKNKIKLINQTENALLFSKSHQKLNEDELEFLNEPSKTQQSNKFNIVTSQGPSLIGFYNNPTENEATLNFIKWFISEKVEFNGPNKQKMVVTPSDFLAFSASNINPTKSNLESSFDQNPAFAKNNAFKVAFEQFQNQLKNPEKYRVFTEPAGIDSNVFREATLNSVSQLYSQFLGNPNLNLEFGTFLKILKENIGASVKLNKEKTEKNTQK</sequence>
<evidence type="ECO:0000259" key="4">
    <source>
        <dbReference type="Pfam" id="PF03305"/>
    </source>
</evidence>
<organism evidence="5 6">
    <name type="scientific">Mesomycoplasma ovipneumoniae</name>
    <dbReference type="NCBI Taxonomy" id="29562"/>
    <lineage>
        <taxon>Bacteria</taxon>
        <taxon>Bacillati</taxon>
        <taxon>Mycoplasmatota</taxon>
        <taxon>Mycoplasmoidales</taxon>
        <taxon>Metamycoplasmataceae</taxon>
        <taxon>Mesomycoplasma</taxon>
    </lineage>
</organism>
<protein>
    <submittedName>
        <fullName evidence="5">P80 family lipoprotein</fullName>
    </submittedName>
</protein>
<dbReference type="PROSITE" id="PS51257">
    <property type="entry name" value="PROKAR_LIPOPROTEIN"/>
    <property type="match status" value="1"/>
</dbReference>
<dbReference type="InterPro" id="IPR054825">
    <property type="entry name" value="P68-like"/>
</dbReference>
<gene>
    <name evidence="5" type="ORF">R7U65_01065</name>
</gene>
<feature type="chain" id="PRO_5042492063" evidence="2">
    <location>
        <begin position="26"/>
        <end position="731"/>
    </location>
</feature>
<feature type="domain" description="Mycoplasma lipoprotein central" evidence="4">
    <location>
        <begin position="232"/>
        <end position="411"/>
    </location>
</feature>
<proteinExistence type="inferred from homology"/>
<evidence type="ECO:0000313" key="5">
    <source>
        <dbReference type="EMBL" id="MDW2906200.1"/>
    </source>
</evidence>
<dbReference type="AlphaFoldDB" id="A0AAJ2UDQ7"/>
<dbReference type="EMBL" id="JAWPFH010000003">
    <property type="protein sequence ID" value="MDW2906200.1"/>
    <property type="molecule type" value="Genomic_DNA"/>
</dbReference>
<reference evidence="5" key="1">
    <citation type="submission" date="2023-10" db="EMBL/GenBank/DDBJ databases">
        <title>Genome sequences of Mycoplasma ovipneumoniae isolated from goats.</title>
        <authorList>
            <person name="Spergser J."/>
        </authorList>
    </citation>
    <scope>NUCLEOTIDE SEQUENCE</scope>
    <source>
        <strain evidence="5">GL19</strain>
    </source>
</reference>
<comment type="caution">
    <text evidence="5">The sequence shown here is derived from an EMBL/GenBank/DDBJ whole genome shotgun (WGS) entry which is preliminary data.</text>
</comment>
<dbReference type="Gene3D" id="3.40.190.10">
    <property type="entry name" value="Periplasmic binding protein-like II"/>
    <property type="match status" value="1"/>
</dbReference>
<evidence type="ECO:0000313" key="6">
    <source>
        <dbReference type="Proteomes" id="UP001282363"/>
    </source>
</evidence>
<dbReference type="Proteomes" id="UP001282363">
    <property type="component" value="Unassembled WGS sequence"/>
</dbReference>
<evidence type="ECO:0000256" key="1">
    <source>
        <dbReference type="ARBA" id="ARBA00009031"/>
    </source>
</evidence>
<dbReference type="Pfam" id="PF03202">
    <property type="entry name" value="Lipoprotein_10"/>
    <property type="match status" value="1"/>
</dbReference>
<evidence type="ECO:0000259" key="3">
    <source>
        <dbReference type="Pfam" id="PF03202"/>
    </source>
</evidence>
<dbReference type="InterPro" id="IPR004984">
    <property type="entry name" value="Mycoplasma_lipoprotein_cen_dom"/>
</dbReference>
<dbReference type="InterPro" id="IPR004890">
    <property type="entry name" value="Lipoprotein_10_C"/>
</dbReference>
<dbReference type="Pfam" id="PF03305">
    <property type="entry name" value="Lipoprotein_X"/>
    <property type="match status" value="1"/>
</dbReference>
<comment type="similarity">
    <text evidence="1">Belongs to the MG185/MG260 family.</text>
</comment>